<protein>
    <submittedName>
        <fullName evidence="1">Uncharacterized protein</fullName>
    </submittedName>
</protein>
<proteinExistence type="predicted"/>
<sequence>MRGESRAWRAILRYERKAYFPLSNIRPSTSPWLGRTRSTPEGRTETQYGSFVGEERIRRLRRMPGSVLSLDLLQNKSARLRKQRRFRHSRSVDFESTHIEINHFGERDPMNDLFERALALAFDHLASGEEMLPFVLIVGQRGATECIAIVTDRGDKAAYLGRRLVRERAEGALGYAIVTDAYVRRGRQRLDAIVVEASKRGKDSASVLAQPYEIIGGAAQRLGESLHFGSRPSELDAWDPHSLDWGPITPDMYVKEQALAVHAVNHNLESDENFERTLRFLRARIRHHAPHLPHGSSQLVYYNDHGQLLTVDKRLALRARLGENVQVRFTSEGTRGCPTT</sequence>
<name>A0ABZ2L5V2_9BACT</name>
<evidence type="ECO:0000313" key="1">
    <source>
        <dbReference type="EMBL" id="WXB05323.1"/>
    </source>
</evidence>
<dbReference type="RefSeq" id="WP_394834967.1">
    <property type="nucleotide sequence ID" value="NZ_CP089929.1"/>
</dbReference>
<accession>A0ABZ2L5V2</accession>
<keyword evidence="2" id="KW-1185">Reference proteome</keyword>
<reference evidence="1" key="1">
    <citation type="submission" date="2021-12" db="EMBL/GenBank/DDBJ databases">
        <title>Discovery of the Pendulisporaceae a myxobacterial family with distinct sporulation behavior and unique specialized metabolism.</title>
        <authorList>
            <person name="Garcia R."/>
            <person name="Popoff A."/>
            <person name="Bader C.D."/>
            <person name="Loehr J."/>
            <person name="Walesch S."/>
            <person name="Walt C."/>
            <person name="Boldt J."/>
            <person name="Bunk B."/>
            <person name="Haeckl F.J.F.P.J."/>
            <person name="Gunesch A.P."/>
            <person name="Birkelbach J."/>
            <person name="Nuebel U."/>
            <person name="Pietschmann T."/>
            <person name="Bach T."/>
            <person name="Mueller R."/>
        </authorList>
    </citation>
    <scope>NUCLEOTIDE SEQUENCE</scope>
    <source>
        <strain evidence="1">MSr11367</strain>
    </source>
</reference>
<gene>
    <name evidence="1" type="ORF">LVJ94_51555</name>
</gene>
<dbReference type="EMBL" id="CP089983">
    <property type="protein sequence ID" value="WXB05323.1"/>
    <property type="molecule type" value="Genomic_DNA"/>
</dbReference>
<evidence type="ECO:0000313" key="2">
    <source>
        <dbReference type="Proteomes" id="UP001374803"/>
    </source>
</evidence>
<dbReference type="Proteomes" id="UP001374803">
    <property type="component" value="Chromosome"/>
</dbReference>
<organism evidence="1 2">
    <name type="scientific">Pendulispora rubella</name>
    <dbReference type="NCBI Taxonomy" id="2741070"/>
    <lineage>
        <taxon>Bacteria</taxon>
        <taxon>Pseudomonadati</taxon>
        <taxon>Myxococcota</taxon>
        <taxon>Myxococcia</taxon>
        <taxon>Myxococcales</taxon>
        <taxon>Sorangiineae</taxon>
        <taxon>Pendulisporaceae</taxon>
        <taxon>Pendulispora</taxon>
    </lineage>
</organism>